<comment type="catalytic activity">
    <reaction evidence="9">
        <text>guanosine(10) in tRNA + 2 S-adenosyl-L-methionine = N(2)-dimethylguanosine(10) in tRNA + 2 S-adenosyl-L-homocysteine + 2 H(+)</text>
        <dbReference type="Rhea" id="RHEA:43124"/>
        <dbReference type="Rhea" id="RHEA-COMP:10355"/>
        <dbReference type="Rhea" id="RHEA-COMP:10358"/>
        <dbReference type="ChEBI" id="CHEBI:15378"/>
        <dbReference type="ChEBI" id="CHEBI:57856"/>
        <dbReference type="ChEBI" id="CHEBI:59789"/>
        <dbReference type="ChEBI" id="CHEBI:74269"/>
        <dbReference type="ChEBI" id="CHEBI:74513"/>
        <dbReference type="EC" id="2.1.1.213"/>
    </reaction>
</comment>
<keyword evidence="3" id="KW-0820">tRNA-binding</keyword>
<evidence type="ECO:0000256" key="10">
    <source>
        <dbReference type="ARBA" id="ARBA00054380"/>
    </source>
</evidence>
<dbReference type="InterPro" id="IPR000241">
    <property type="entry name" value="RlmKL-like_Mtase"/>
</dbReference>
<dbReference type="GO" id="GO:0000049">
    <property type="term" value="F:tRNA binding"/>
    <property type="evidence" value="ECO:0007669"/>
    <property type="project" value="UniProtKB-KW"/>
</dbReference>
<keyword evidence="2" id="KW-0963">Cytoplasm</keyword>
<dbReference type="SUPFAM" id="SSF53335">
    <property type="entry name" value="S-adenosyl-L-methionine-dependent methyltransferases"/>
    <property type="match status" value="1"/>
</dbReference>
<dbReference type="InterPro" id="IPR002052">
    <property type="entry name" value="DNA_methylase_N6_adenine_CS"/>
</dbReference>
<dbReference type="CDD" id="cd02440">
    <property type="entry name" value="AdoMet_MTases"/>
    <property type="match status" value="1"/>
</dbReference>
<proteinExistence type="inferred from homology"/>
<dbReference type="PANTHER" id="PTHR14911">
    <property type="entry name" value="THUMP DOMAIN-CONTAINING"/>
    <property type="match status" value="1"/>
</dbReference>
<dbReference type="EC" id="2.1.1.213" evidence="12"/>
<dbReference type="AlphaFoldDB" id="A0A2R7Y6T8"/>
<dbReference type="PANTHER" id="PTHR14911:SF21">
    <property type="entry name" value="N2-METHYLGUANOSINE TRNA METHYLTRANSFERASE"/>
    <property type="match status" value="1"/>
</dbReference>
<evidence type="ECO:0000256" key="13">
    <source>
        <dbReference type="ARBA" id="ARBA00082665"/>
    </source>
</evidence>
<comment type="similarity">
    <text evidence="11">Belongs to the methyltransferase superfamily. Trm-G10 family.</text>
</comment>
<dbReference type="FunFam" id="3.40.50.150:FF:000251">
    <property type="entry name" value="Putative RNA methylase"/>
    <property type="match status" value="1"/>
</dbReference>
<evidence type="ECO:0000259" key="14">
    <source>
        <dbReference type="Pfam" id="PF01170"/>
    </source>
</evidence>
<evidence type="ECO:0000256" key="5">
    <source>
        <dbReference type="ARBA" id="ARBA00022679"/>
    </source>
</evidence>
<sequence length="339" mass="37938">MLVYAYLSGEHRELPILELKSLMEAEDVEYKEVYVFDQVALIEVHDDRLFNVLSSRAVLTKYAGYLLGLIESDGDVHNILKALKNSKLCELGGYSKVNFKRVKTYGLGIKYEDLITEINRSSASLCKNVEGSYLDIILTEGVAVLGLRKFTRSLADLRSREPTSRPVYRPGTMTPYWARVFVNLSRASVSKKHLLLDPFCGVGGFLLESCAMGLKYCGLDINEDYVKGAVENLTYFNCEPNVVVGDACKLPFDKVDAVATDPPYGRLTKPSGVNDLLELTKCFIEELSKVLKDGGYAVFAQRSDIPVEEFIEGFGLKLVDRVLNWVHGSLTRSIYVVRK</sequence>
<evidence type="ECO:0000256" key="4">
    <source>
        <dbReference type="ARBA" id="ARBA00022603"/>
    </source>
</evidence>
<keyword evidence="7" id="KW-0819">tRNA processing</keyword>
<dbReference type="Gene3D" id="3.40.50.150">
    <property type="entry name" value="Vaccinia Virus protein VP39"/>
    <property type="match status" value="1"/>
</dbReference>
<accession>A0A2R7Y6T8</accession>
<reference evidence="15" key="2">
    <citation type="journal article" date="2018" name="Syst. Appl. Microbiol.">
        <title>A new symbiotic nanoarchaeote (Candidatus Nanoclepta minutus) and its host (Zestosphaera tikiterensis gen. nov., sp. nov.) from a New Zealand hot spring.</title>
        <authorList>
            <person name="St John E."/>
            <person name="Liu Y."/>
            <person name="Podar M."/>
            <person name="Stott M.B."/>
            <person name="Meneghin J."/>
            <person name="Chen Z."/>
            <person name="Lagutin K."/>
            <person name="Mitchell K."/>
            <person name="Reysenbach A.L."/>
        </authorList>
    </citation>
    <scope>NUCLEOTIDE SEQUENCE [LARGE SCALE GENOMIC DNA]</scope>
    <source>
        <strain evidence="15">NZ3</strain>
    </source>
</reference>
<evidence type="ECO:0000256" key="12">
    <source>
        <dbReference type="ARBA" id="ARBA00066936"/>
    </source>
</evidence>
<dbReference type="Proteomes" id="UP000244093">
    <property type="component" value="Unassembled WGS sequence"/>
</dbReference>
<evidence type="ECO:0000256" key="8">
    <source>
        <dbReference type="ARBA" id="ARBA00022884"/>
    </source>
</evidence>
<name>A0A2R7Y6T8_9CREN</name>
<comment type="function">
    <text evidence="10">Catalyzes the adenosylmethionine-dependent methylation of the exocyclic amino group (N(2)) of guanosine at position 10 of various tRNAs. Acts via a two-step process that leads to the formation of either N(2)-monomethyl (m(2)G) or N(2)-dimethylguanosine (m(2)(2)G).</text>
</comment>
<keyword evidence="5" id="KW-0808">Transferase</keyword>
<dbReference type="PRINTS" id="PR00507">
    <property type="entry name" value="N12N6MTFRASE"/>
</dbReference>
<reference evidence="15" key="1">
    <citation type="submission" date="2017-04" db="EMBL/GenBank/DDBJ databases">
        <authorList>
            <person name="Afonso C.L."/>
            <person name="Miller P.J."/>
            <person name="Scott M.A."/>
            <person name="Spackman E."/>
            <person name="Goraichik I."/>
            <person name="Dimitrov K.M."/>
            <person name="Suarez D.L."/>
            <person name="Swayne D.E."/>
        </authorList>
    </citation>
    <scope>NUCLEOTIDE SEQUENCE</scope>
    <source>
        <strain evidence="15">NZ3</strain>
    </source>
</reference>
<organism evidence="15 16">
    <name type="scientific">Zestosphaera tikiterensis</name>
    <dbReference type="NCBI Taxonomy" id="1973259"/>
    <lineage>
        <taxon>Archaea</taxon>
        <taxon>Thermoproteota</taxon>
        <taxon>Thermoprotei</taxon>
        <taxon>Desulfurococcales</taxon>
        <taxon>Desulfurococcaceae</taxon>
        <taxon>Zestosphaera</taxon>
    </lineage>
</organism>
<dbReference type="EMBL" id="NBVN01000002">
    <property type="protein sequence ID" value="PUA33243.1"/>
    <property type="molecule type" value="Genomic_DNA"/>
</dbReference>
<feature type="domain" description="Ribosomal RNA large subunit methyltransferase K/L-like methyltransferase" evidence="14">
    <location>
        <begin position="163"/>
        <end position="333"/>
    </location>
</feature>
<comment type="caution">
    <text evidence="15">The sequence shown here is derived from an EMBL/GenBank/DDBJ whole genome shotgun (WGS) entry which is preliminary data.</text>
</comment>
<dbReference type="GO" id="GO:0160101">
    <property type="term" value="F:tRNA (guanine(10)-N2)-dimethyltransferase activity"/>
    <property type="evidence" value="ECO:0007669"/>
    <property type="project" value="UniProtKB-EC"/>
</dbReference>
<evidence type="ECO:0000313" key="16">
    <source>
        <dbReference type="Proteomes" id="UP000244093"/>
    </source>
</evidence>
<dbReference type="GO" id="GO:0030488">
    <property type="term" value="P:tRNA methylation"/>
    <property type="evidence" value="ECO:0007669"/>
    <property type="project" value="TreeGrafter"/>
</dbReference>
<evidence type="ECO:0000256" key="3">
    <source>
        <dbReference type="ARBA" id="ARBA00022555"/>
    </source>
</evidence>
<evidence type="ECO:0000256" key="11">
    <source>
        <dbReference type="ARBA" id="ARBA00061338"/>
    </source>
</evidence>
<evidence type="ECO:0000313" key="15">
    <source>
        <dbReference type="EMBL" id="PUA33243.1"/>
    </source>
</evidence>
<dbReference type="GO" id="GO:0005737">
    <property type="term" value="C:cytoplasm"/>
    <property type="evidence" value="ECO:0007669"/>
    <property type="project" value="UniProtKB-SubCell"/>
</dbReference>
<evidence type="ECO:0000256" key="6">
    <source>
        <dbReference type="ARBA" id="ARBA00022691"/>
    </source>
</evidence>
<keyword evidence="6" id="KW-0949">S-adenosyl-L-methionine</keyword>
<evidence type="ECO:0000256" key="9">
    <source>
        <dbReference type="ARBA" id="ARBA00051883"/>
    </source>
</evidence>
<dbReference type="PROSITE" id="PS00092">
    <property type="entry name" value="N6_MTASE"/>
    <property type="match status" value="1"/>
</dbReference>
<evidence type="ECO:0000256" key="7">
    <source>
        <dbReference type="ARBA" id="ARBA00022694"/>
    </source>
</evidence>
<gene>
    <name evidence="15" type="ORF">B7O98_02070</name>
</gene>
<keyword evidence="4" id="KW-0489">Methyltransferase</keyword>
<evidence type="ECO:0000256" key="1">
    <source>
        <dbReference type="ARBA" id="ARBA00004496"/>
    </source>
</evidence>
<protein>
    <recommendedName>
        <fullName evidence="12">tRNA (guanine(10)-N(2))-dimethyltransferase</fullName>
        <ecNumber evidence="12">2.1.1.213</ecNumber>
    </recommendedName>
    <alternativeName>
        <fullName evidence="13">tRNA:G10 dimethyltransferase</fullName>
    </alternativeName>
</protein>
<comment type="subcellular location">
    <subcellularLocation>
        <location evidence="1">Cytoplasm</location>
    </subcellularLocation>
</comment>
<keyword evidence="8" id="KW-0694">RNA-binding</keyword>
<evidence type="ECO:0000256" key="2">
    <source>
        <dbReference type="ARBA" id="ARBA00022490"/>
    </source>
</evidence>
<dbReference type="Pfam" id="PF01170">
    <property type="entry name" value="UPF0020"/>
    <property type="match status" value="1"/>
</dbReference>
<dbReference type="InterPro" id="IPR029063">
    <property type="entry name" value="SAM-dependent_MTases_sf"/>
</dbReference>